<sequence>MATTLEAPSNTLADRIPLGRRIEELKKEKGARYSTAAMSVRIGLSEQTFRDMLKSRRVIYTFELDVIAKDLKMPVARILQTDSHQEVERLTQLVKALKNPVEALELALRLEKQANGISERCHALHRLGIAYIMSFKFHDACQVLTEARRLAGQLHKTYGETDVLFGVVNQLMVVYTAKQEFESAARLLDEIDPCFLAIPSRQSAISYHKAKVEESRGNLIFAKRYAIDSLRYARESENPVQVARACLNLSHYHYLLREYEESEELLYKAIEGLEQDTRTRLIARKELIKTLLKLRATDEAKKQIDIALSEASNSETVDLNGKLVILLTAVTGDPSHAKSVLDDEGSSVKIRYVACRCLQDHYKALNDSHNYLFYTTLAERICVGAANFLDWGEL</sequence>
<protein>
    <recommendedName>
        <fullName evidence="3">HTH cro/C1-type domain-containing protein</fullName>
    </recommendedName>
</protein>
<gene>
    <name evidence="1" type="ORF">EL26_05715</name>
</gene>
<evidence type="ECO:0008006" key="3">
    <source>
        <dbReference type="Google" id="ProtNLM"/>
    </source>
</evidence>
<dbReference type="OrthoDB" id="2380504at2"/>
<dbReference type="SUPFAM" id="SSF48452">
    <property type="entry name" value="TPR-like"/>
    <property type="match status" value="1"/>
</dbReference>
<organism evidence="1 2">
    <name type="scientific">Tumebacillus flagellatus</name>
    <dbReference type="NCBI Taxonomy" id="1157490"/>
    <lineage>
        <taxon>Bacteria</taxon>
        <taxon>Bacillati</taxon>
        <taxon>Bacillota</taxon>
        <taxon>Bacilli</taxon>
        <taxon>Bacillales</taxon>
        <taxon>Alicyclobacillaceae</taxon>
        <taxon>Tumebacillus</taxon>
    </lineage>
</organism>
<evidence type="ECO:0000313" key="1">
    <source>
        <dbReference type="EMBL" id="KEO84262.1"/>
    </source>
</evidence>
<reference evidence="1 2" key="1">
    <citation type="journal article" date="2013" name="Int. J. Syst. Evol. Microbiol.">
        <title>Tumebacillus flagellatus sp. nov., an alpha-amylase/pullulanase-producing bacterium isolated from cassava wastewater.</title>
        <authorList>
            <person name="Wang Q."/>
            <person name="Xie N."/>
            <person name="Qin Y."/>
            <person name="Shen N."/>
            <person name="Zhu J."/>
            <person name="Mi H."/>
            <person name="Huang R."/>
        </authorList>
    </citation>
    <scope>NUCLEOTIDE SEQUENCE [LARGE SCALE GENOMIC DNA]</scope>
    <source>
        <strain evidence="1 2">GST4</strain>
    </source>
</reference>
<dbReference type="STRING" id="1157490.EL26_05715"/>
<dbReference type="AlphaFoldDB" id="A0A074MEP3"/>
<dbReference type="InterPro" id="IPR011990">
    <property type="entry name" value="TPR-like_helical_dom_sf"/>
</dbReference>
<dbReference type="Gene3D" id="1.25.40.10">
    <property type="entry name" value="Tetratricopeptide repeat domain"/>
    <property type="match status" value="1"/>
</dbReference>
<comment type="caution">
    <text evidence="1">The sequence shown here is derived from an EMBL/GenBank/DDBJ whole genome shotgun (WGS) entry which is preliminary data.</text>
</comment>
<dbReference type="Proteomes" id="UP000027931">
    <property type="component" value="Unassembled WGS sequence"/>
</dbReference>
<keyword evidence="2" id="KW-1185">Reference proteome</keyword>
<accession>A0A074MEP3</accession>
<evidence type="ECO:0000313" key="2">
    <source>
        <dbReference type="Proteomes" id="UP000027931"/>
    </source>
</evidence>
<dbReference type="RefSeq" id="WP_038085370.1">
    <property type="nucleotide sequence ID" value="NZ_JMIR01000005.1"/>
</dbReference>
<dbReference type="EMBL" id="JMIR01000005">
    <property type="protein sequence ID" value="KEO84262.1"/>
    <property type="molecule type" value="Genomic_DNA"/>
</dbReference>
<name>A0A074MEP3_9BACL</name>
<proteinExistence type="predicted"/>